<dbReference type="PANTHER" id="PTHR21137">
    <property type="entry name" value="ODORANT RECEPTOR"/>
    <property type="match status" value="1"/>
</dbReference>
<comment type="caution">
    <text evidence="10">Lacks conserved residue(s) required for the propagation of feature annotation.</text>
</comment>
<feature type="transmembrane region" description="Helical" evidence="10">
    <location>
        <begin position="335"/>
        <end position="354"/>
    </location>
</feature>
<feature type="transmembrane region" description="Helical" evidence="10">
    <location>
        <begin position="29"/>
        <end position="49"/>
    </location>
</feature>
<keyword evidence="9 10" id="KW-0807">Transducer</keyword>
<comment type="subcellular location">
    <subcellularLocation>
        <location evidence="1 10">Cell membrane</location>
        <topology evidence="1 10">Multi-pass membrane protein</topology>
    </subcellularLocation>
</comment>
<evidence type="ECO:0000256" key="7">
    <source>
        <dbReference type="ARBA" id="ARBA00023136"/>
    </source>
</evidence>
<feature type="transmembrane region" description="Helical" evidence="10">
    <location>
        <begin position="254"/>
        <end position="277"/>
    </location>
</feature>
<dbReference type="AlphaFoldDB" id="D2A351"/>
<dbReference type="PhylomeDB" id="D2A351"/>
<keyword evidence="4 10" id="KW-0812">Transmembrane</keyword>
<evidence type="ECO:0000256" key="10">
    <source>
        <dbReference type="RuleBase" id="RU351113"/>
    </source>
</evidence>
<keyword evidence="12" id="KW-1185">Reference proteome</keyword>
<dbReference type="InParanoid" id="D2A351"/>
<evidence type="ECO:0000256" key="1">
    <source>
        <dbReference type="ARBA" id="ARBA00004651"/>
    </source>
</evidence>
<evidence type="ECO:0000313" key="11">
    <source>
        <dbReference type="EMBL" id="EFA02951.1"/>
    </source>
</evidence>
<keyword evidence="8 10" id="KW-0675">Receptor</keyword>
<evidence type="ECO:0000256" key="4">
    <source>
        <dbReference type="ARBA" id="ARBA00022692"/>
    </source>
</evidence>
<keyword evidence="6 10" id="KW-1133">Transmembrane helix</keyword>
<keyword evidence="7 10" id="KW-0472">Membrane</keyword>
<sequence>MFKKRKFDDRFIVFKKIFFEFAYSKEMKIYNMICLVFHSFSFVLQVYFIVQNFSVELITRYGCILAVFLYLIAAMSFAIFIEKQVKMLEVETTSFFWPIDCCGPQVKKLIYDRSARINILNYFTLAWFTLFGIIMLPVWGDQSEWFLCIQVFQQYFGSCWKLFYYFYFSTCPMIAFTAFRLPGLMLYGILHIDLQLVLIYQKIAQLSARRIFSENIVDNAHYQKTVFRKLKLCISHHVKLKTCLRKLIELIQMAMPVFIFVGAVCSIAVLFFLLYVFSSSSHILKIRLAISVVSNVLIVYTFSAAGQAIADETSHVFDTLMTCPWNAWNNKNRKVLLIIMSNTLRPLTFTLAGITLNYKFGLTMIRISYTYALILYNLN</sequence>
<reference evidence="11 12" key="2">
    <citation type="journal article" date="2010" name="Nucleic Acids Res.">
        <title>BeetleBase in 2010: revisions to provide comprehensive genomic information for Tribolium castaneum.</title>
        <authorList>
            <person name="Kim H.S."/>
            <person name="Murphy T."/>
            <person name="Xia J."/>
            <person name="Caragea D."/>
            <person name="Park Y."/>
            <person name="Beeman R.W."/>
            <person name="Lorenzen M.D."/>
            <person name="Butcher S."/>
            <person name="Manak J.R."/>
            <person name="Brown S.J."/>
        </authorList>
    </citation>
    <scope>GENOME REANNOTATION</scope>
    <source>
        <strain evidence="11 12">Georgia GA2</strain>
    </source>
</reference>
<proteinExistence type="inferred from homology"/>
<dbReference type="InterPro" id="IPR004117">
    <property type="entry name" value="7tm6_olfct_rcpt"/>
</dbReference>
<reference evidence="11 12" key="1">
    <citation type="journal article" date="2008" name="Nature">
        <title>The genome of the model beetle and pest Tribolium castaneum.</title>
        <authorList>
            <consortium name="Tribolium Genome Sequencing Consortium"/>
            <person name="Richards S."/>
            <person name="Gibbs R.A."/>
            <person name="Weinstock G.M."/>
            <person name="Brown S.J."/>
            <person name="Denell R."/>
            <person name="Beeman R.W."/>
            <person name="Gibbs R."/>
            <person name="Beeman R.W."/>
            <person name="Brown S.J."/>
            <person name="Bucher G."/>
            <person name="Friedrich M."/>
            <person name="Grimmelikhuijzen C.J."/>
            <person name="Klingler M."/>
            <person name="Lorenzen M."/>
            <person name="Richards S."/>
            <person name="Roth S."/>
            <person name="Schroder R."/>
            <person name="Tautz D."/>
            <person name="Zdobnov E.M."/>
            <person name="Muzny D."/>
            <person name="Gibbs R.A."/>
            <person name="Weinstock G.M."/>
            <person name="Attaway T."/>
            <person name="Bell S."/>
            <person name="Buhay C.J."/>
            <person name="Chandrabose M.N."/>
            <person name="Chavez D."/>
            <person name="Clerk-Blankenburg K.P."/>
            <person name="Cree A."/>
            <person name="Dao M."/>
            <person name="Davis C."/>
            <person name="Chacko J."/>
            <person name="Dinh H."/>
            <person name="Dugan-Rocha S."/>
            <person name="Fowler G."/>
            <person name="Garner T.T."/>
            <person name="Garnes J."/>
            <person name="Gnirke A."/>
            <person name="Hawes A."/>
            <person name="Hernandez J."/>
            <person name="Hines S."/>
            <person name="Holder M."/>
            <person name="Hume J."/>
            <person name="Jhangiani S.N."/>
            <person name="Joshi V."/>
            <person name="Khan Z.M."/>
            <person name="Jackson L."/>
            <person name="Kovar C."/>
            <person name="Kowis A."/>
            <person name="Lee S."/>
            <person name="Lewis L.R."/>
            <person name="Margolis J."/>
            <person name="Morgan M."/>
            <person name="Nazareth L.V."/>
            <person name="Nguyen N."/>
            <person name="Okwuonu G."/>
            <person name="Parker D."/>
            <person name="Richards S."/>
            <person name="Ruiz S.J."/>
            <person name="Santibanez J."/>
            <person name="Savard J."/>
            <person name="Scherer S.E."/>
            <person name="Schneider B."/>
            <person name="Sodergren E."/>
            <person name="Tautz D."/>
            <person name="Vattahil S."/>
            <person name="Villasana D."/>
            <person name="White C.S."/>
            <person name="Wright R."/>
            <person name="Park Y."/>
            <person name="Beeman R.W."/>
            <person name="Lord J."/>
            <person name="Oppert B."/>
            <person name="Lorenzen M."/>
            <person name="Brown S."/>
            <person name="Wang L."/>
            <person name="Savard J."/>
            <person name="Tautz D."/>
            <person name="Richards S."/>
            <person name="Weinstock G."/>
            <person name="Gibbs R.A."/>
            <person name="Liu Y."/>
            <person name="Worley K."/>
            <person name="Weinstock G."/>
            <person name="Elsik C.G."/>
            <person name="Reese J.T."/>
            <person name="Elhaik E."/>
            <person name="Landan G."/>
            <person name="Graur D."/>
            <person name="Arensburger P."/>
            <person name="Atkinson P."/>
            <person name="Beeman R.W."/>
            <person name="Beidler J."/>
            <person name="Brown S.J."/>
            <person name="Demuth J.P."/>
            <person name="Drury D.W."/>
            <person name="Du Y.Z."/>
            <person name="Fujiwara H."/>
            <person name="Lorenzen M."/>
            <person name="Maselli V."/>
            <person name="Osanai M."/>
            <person name="Park Y."/>
            <person name="Robertson H.M."/>
            <person name="Tu Z."/>
            <person name="Wang J.J."/>
            <person name="Wang S."/>
            <person name="Richards S."/>
            <person name="Song H."/>
            <person name="Zhang L."/>
            <person name="Sodergren E."/>
            <person name="Werner D."/>
            <person name="Stanke M."/>
            <person name="Morgenstern B."/>
            <person name="Solovyev V."/>
            <person name="Kosarev P."/>
            <person name="Brown G."/>
            <person name="Chen H.C."/>
            <person name="Ermolaeva O."/>
            <person name="Hlavina W."/>
            <person name="Kapustin Y."/>
            <person name="Kiryutin B."/>
            <person name="Kitts P."/>
            <person name="Maglott D."/>
            <person name="Pruitt K."/>
            <person name="Sapojnikov V."/>
            <person name="Souvorov A."/>
            <person name="Mackey A.J."/>
            <person name="Waterhouse R.M."/>
            <person name="Wyder S."/>
            <person name="Zdobnov E.M."/>
            <person name="Zdobnov E.M."/>
            <person name="Wyder S."/>
            <person name="Kriventseva E.V."/>
            <person name="Kadowaki T."/>
            <person name="Bork P."/>
            <person name="Aranda M."/>
            <person name="Bao R."/>
            <person name="Beermann A."/>
            <person name="Berns N."/>
            <person name="Bolognesi R."/>
            <person name="Bonneton F."/>
            <person name="Bopp D."/>
            <person name="Brown S.J."/>
            <person name="Bucher G."/>
            <person name="Butts T."/>
            <person name="Chaumot A."/>
            <person name="Denell R.E."/>
            <person name="Ferrier D.E."/>
            <person name="Friedrich M."/>
            <person name="Gordon C.M."/>
            <person name="Jindra M."/>
            <person name="Klingler M."/>
            <person name="Lan Q."/>
            <person name="Lattorff H.M."/>
            <person name="Laudet V."/>
            <person name="von Levetsow C."/>
            <person name="Liu Z."/>
            <person name="Lutz R."/>
            <person name="Lynch J.A."/>
            <person name="da Fonseca R.N."/>
            <person name="Posnien N."/>
            <person name="Reuter R."/>
            <person name="Roth S."/>
            <person name="Savard J."/>
            <person name="Schinko J.B."/>
            <person name="Schmitt C."/>
            <person name="Schoppmeier M."/>
            <person name="Schroder R."/>
            <person name="Shippy T.D."/>
            <person name="Simonnet F."/>
            <person name="Marques-Souza H."/>
            <person name="Tautz D."/>
            <person name="Tomoyasu Y."/>
            <person name="Trauner J."/>
            <person name="Van der Zee M."/>
            <person name="Vervoort M."/>
            <person name="Wittkopp N."/>
            <person name="Wimmer E.A."/>
            <person name="Yang X."/>
            <person name="Jones A.K."/>
            <person name="Sattelle D.B."/>
            <person name="Ebert P.R."/>
            <person name="Nelson D."/>
            <person name="Scott J.G."/>
            <person name="Beeman R.W."/>
            <person name="Muthukrishnan S."/>
            <person name="Kramer K.J."/>
            <person name="Arakane Y."/>
            <person name="Beeman R.W."/>
            <person name="Zhu Q."/>
            <person name="Hogenkamp D."/>
            <person name="Dixit R."/>
            <person name="Oppert B."/>
            <person name="Jiang H."/>
            <person name="Zou Z."/>
            <person name="Marshall J."/>
            <person name="Elpidina E."/>
            <person name="Vinokurov K."/>
            <person name="Oppert C."/>
            <person name="Zou Z."/>
            <person name="Evans J."/>
            <person name="Lu Z."/>
            <person name="Zhao P."/>
            <person name="Sumathipala N."/>
            <person name="Altincicek B."/>
            <person name="Vilcinskas A."/>
            <person name="Williams M."/>
            <person name="Hultmark D."/>
            <person name="Hetru C."/>
            <person name="Jiang H."/>
            <person name="Grimmelikhuijzen C.J."/>
            <person name="Hauser F."/>
            <person name="Cazzamali G."/>
            <person name="Williamson M."/>
            <person name="Park Y."/>
            <person name="Li B."/>
            <person name="Tanaka Y."/>
            <person name="Predel R."/>
            <person name="Neupert S."/>
            <person name="Schachtner J."/>
            <person name="Verleyen P."/>
            <person name="Raible F."/>
            <person name="Bork P."/>
            <person name="Friedrich M."/>
            <person name="Walden K.K."/>
            <person name="Robertson H.M."/>
            <person name="Angeli S."/>
            <person name="Foret S."/>
            <person name="Bucher G."/>
            <person name="Schuetz S."/>
            <person name="Maleszka R."/>
            <person name="Wimmer E.A."/>
            <person name="Beeman R.W."/>
            <person name="Lorenzen M."/>
            <person name="Tomoyasu Y."/>
            <person name="Miller S.C."/>
            <person name="Grossmann D."/>
            <person name="Bucher G."/>
        </authorList>
    </citation>
    <scope>NUCLEOTIDE SEQUENCE [LARGE SCALE GENOMIC DNA]</scope>
    <source>
        <strain evidence="11 12">Georgia GA2</strain>
    </source>
</reference>
<evidence type="ECO:0000256" key="3">
    <source>
        <dbReference type="ARBA" id="ARBA00022606"/>
    </source>
</evidence>
<dbReference type="Proteomes" id="UP000007266">
    <property type="component" value="Linkage group 4"/>
</dbReference>
<dbReference type="HOGENOM" id="CLU_059644_0_0_1"/>
<comment type="similarity">
    <text evidence="10">Belongs to the insect chemoreceptor superfamily. Heteromeric odorant receptor channel (TC 1.A.69) family.</text>
</comment>
<evidence type="ECO:0000256" key="5">
    <source>
        <dbReference type="ARBA" id="ARBA00022725"/>
    </source>
</evidence>
<dbReference type="GO" id="GO:0005549">
    <property type="term" value="F:odorant binding"/>
    <property type="evidence" value="ECO:0007669"/>
    <property type="project" value="InterPro"/>
</dbReference>
<evidence type="ECO:0000256" key="2">
    <source>
        <dbReference type="ARBA" id="ARBA00022475"/>
    </source>
</evidence>
<gene>
    <name evidence="11" type="primary">Or197</name>
    <name evidence="11" type="ORF">TcasGA2_TC030367</name>
</gene>
<protein>
    <recommendedName>
        <fullName evidence="10">Odorant receptor</fullName>
    </recommendedName>
</protein>
<dbReference type="GO" id="GO:0007165">
    <property type="term" value="P:signal transduction"/>
    <property type="evidence" value="ECO:0007669"/>
    <property type="project" value="UniProtKB-KW"/>
</dbReference>
<dbReference type="EMBL" id="KQ971338">
    <property type="protein sequence ID" value="EFA02951.1"/>
    <property type="molecule type" value="Genomic_DNA"/>
</dbReference>
<dbReference type="Pfam" id="PF02949">
    <property type="entry name" value="7tm_6"/>
    <property type="match status" value="1"/>
</dbReference>
<evidence type="ECO:0000313" key="12">
    <source>
        <dbReference type="Proteomes" id="UP000007266"/>
    </source>
</evidence>
<dbReference type="GO" id="GO:0050911">
    <property type="term" value="P:detection of chemical stimulus involved in sensory perception of smell"/>
    <property type="evidence" value="ECO:0000318"/>
    <property type="project" value="GO_Central"/>
</dbReference>
<evidence type="ECO:0000256" key="8">
    <source>
        <dbReference type="ARBA" id="ARBA00023170"/>
    </source>
</evidence>
<keyword evidence="2" id="KW-1003">Cell membrane</keyword>
<feature type="transmembrane region" description="Helical" evidence="10">
    <location>
        <begin position="61"/>
        <end position="81"/>
    </location>
</feature>
<feature type="transmembrane region" description="Helical" evidence="10">
    <location>
        <begin position="119"/>
        <end position="139"/>
    </location>
</feature>
<keyword evidence="5 10" id="KW-0552">Olfaction</keyword>
<feature type="transmembrane region" description="Helical" evidence="10">
    <location>
        <begin position="283"/>
        <end position="302"/>
    </location>
</feature>
<dbReference type="PANTHER" id="PTHR21137:SF35">
    <property type="entry name" value="ODORANT RECEPTOR 19A-RELATED"/>
    <property type="match status" value="1"/>
</dbReference>
<evidence type="ECO:0000256" key="9">
    <source>
        <dbReference type="ARBA" id="ARBA00023224"/>
    </source>
</evidence>
<name>D2A351_TRICA</name>
<dbReference type="GO" id="GO:0004984">
    <property type="term" value="F:olfactory receptor activity"/>
    <property type="evidence" value="ECO:0000318"/>
    <property type="project" value="GO_Central"/>
</dbReference>
<organism evidence="11 12">
    <name type="scientific">Tribolium castaneum</name>
    <name type="common">Red flour beetle</name>
    <dbReference type="NCBI Taxonomy" id="7070"/>
    <lineage>
        <taxon>Eukaryota</taxon>
        <taxon>Metazoa</taxon>
        <taxon>Ecdysozoa</taxon>
        <taxon>Arthropoda</taxon>
        <taxon>Hexapoda</taxon>
        <taxon>Insecta</taxon>
        <taxon>Pterygota</taxon>
        <taxon>Neoptera</taxon>
        <taxon>Endopterygota</taxon>
        <taxon>Coleoptera</taxon>
        <taxon>Polyphaga</taxon>
        <taxon>Cucujiformia</taxon>
        <taxon>Tenebrionidae</taxon>
        <taxon>Tenebrionidae incertae sedis</taxon>
        <taxon>Tribolium</taxon>
    </lineage>
</organism>
<keyword evidence="3 10" id="KW-0716">Sensory transduction</keyword>
<dbReference type="GO" id="GO:0005886">
    <property type="term" value="C:plasma membrane"/>
    <property type="evidence" value="ECO:0000318"/>
    <property type="project" value="GO_Central"/>
</dbReference>
<accession>D2A351</accession>
<evidence type="ECO:0000256" key="6">
    <source>
        <dbReference type="ARBA" id="ARBA00022989"/>
    </source>
</evidence>